<dbReference type="PANTHER" id="PTHR21569:SF1">
    <property type="entry name" value="SMALL RIBOSOMAL SUBUNIT PROTEIN US9M"/>
    <property type="match status" value="1"/>
</dbReference>
<evidence type="ECO:0000256" key="7">
    <source>
        <dbReference type="SAM" id="MobiDB-lite"/>
    </source>
</evidence>
<comment type="similarity">
    <text evidence="1 5 6">Belongs to the universal ribosomal protein uS9 family.</text>
</comment>
<dbReference type="InterPro" id="IPR000754">
    <property type="entry name" value="Ribosomal_uS9"/>
</dbReference>
<dbReference type="GO" id="GO:0003723">
    <property type="term" value="F:RNA binding"/>
    <property type="evidence" value="ECO:0007669"/>
    <property type="project" value="TreeGrafter"/>
</dbReference>
<dbReference type="PANTHER" id="PTHR21569">
    <property type="entry name" value="RIBOSOMAL PROTEIN S9"/>
    <property type="match status" value="1"/>
</dbReference>
<sequence>MAVNVVPHVPKIPHGQHFYAVGRRKTAVAQAQISQGNGTITVNKLSLEGYFQTPDLRQIVIHPLSSVGLDKTINVRAKVHGGGIHSQAESLRHAISRALIELNPESRRTLKKLGFLTRDPRVKERKKPGLKRARRAPQFSKR</sequence>
<evidence type="ECO:0000256" key="2">
    <source>
        <dbReference type="ARBA" id="ARBA00022980"/>
    </source>
</evidence>
<proteinExistence type="inferred from homology"/>
<evidence type="ECO:0000256" key="3">
    <source>
        <dbReference type="ARBA" id="ARBA00023274"/>
    </source>
</evidence>
<dbReference type="HAMAP" id="MF_00532_B">
    <property type="entry name" value="Ribosomal_uS9_B"/>
    <property type="match status" value="1"/>
</dbReference>
<evidence type="ECO:0000313" key="9">
    <source>
        <dbReference type="Proteomes" id="UP000176233"/>
    </source>
</evidence>
<accession>A0A1F5NQ22</accession>
<evidence type="ECO:0000256" key="4">
    <source>
        <dbReference type="ARBA" id="ARBA00035259"/>
    </source>
</evidence>
<dbReference type="FunFam" id="3.30.230.10:FF:000001">
    <property type="entry name" value="30S ribosomal protein S9"/>
    <property type="match status" value="1"/>
</dbReference>
<evidence type="ECO:0000256" key="5">
    <source>
        <dbReference type="HAMAP-Rule" id="MF_00532"/>
    </source>
</evidence>
<name>A0A1F5NQ22_9BACT</name>
<feature type="compositionally biased region" description="Basic residues" evidence="7">
    <location>
        <begin position="123"/>
        <end position="142"/>
    </location>
</feature>
<reference evidence="8 9" key="1">
    <citation type="journal article" date="2016" name="Nat. Commun.">
        <title>Thousands of microbial genomes shed light on interconnected biogeochemical processes in an aquifer system.</title>
        <authorList>
            <person name="Anantharaman K."/>
            <person name="Brown C.T."/>
            <person name="Hug L.A."/>
            <person name="Sharon I."/>
            <person name="Castelle C.J."/>
            <person name="Probst A.J."/>
            <person name="Thomas B.C."/>
            <person name="Singh A."/>
            <person name="Wilkins M.J."/>
            <person name="Karaoz U."/>
            <person name="Brodie E.L."/>
            <person name="Williams K.H."/>
            <person name="Hubbard S.S."/>
            <person name="Banfield J.F."/>
        </authorList>
    </citation>
    <scope>NUCLEOTIDE SEQUENCE [LARGE SCALE GENOMIC DNA]</scope>
</reference>
<dbReference type="SUPFAM" id="SSF54211">
    <property type="entry name" value="Ribosomal protein S5 domain 2-like"/>
    <property type="match status" value="1"/>
</dbReference>
<organism evidence="8 9">
    <name type="scientific">Candidatus Doudnabacteria bacterium RIFCSPHIGHO2_01_FULL_45_18</name>
    <dbReference type="NCBI Taxonomy" id="1817823"/>
    <lineage>
        <taxon>Bacteria</taxon>
        <taxon>Candidatus Doudnaibacteriota</taxon>
    </lineage>
</organism>
<dbReference type="GO" id="GO:0003735">
    <property type="term" value="F:structural constituent of ribosome"/>
    <property type="evidence" value="ECO:0007669"/>
    <property type="project" value="InterPro"/>
</dbReference>
<gene>
    <name evidence="5" type="primary">rpsI</name>
    <name evidence="8" type="ORF">A2660_00715</name>
</gene>
<dbReference type="Proteomes" id="UP000176233">
    <property type="component" value="Unassembled WGS sequence"/>
</dbReference>
<dbReference type="InterPro" id="IPR020568">
    <property type="entry name" value="Ribosomal_Su5_D2-typ_SF"/>
</dbReference>
<dbReference type="EMBL" id="MFEJ01000028">
    <property type="protein sequence ID" value="OGE79789.1"/>
    <property type="molecule type" value="Genomic_DNA"/>
</dbReference>
<evidence type="ECO:0000256" key="6">
    <source>
        <dbReference type="RuleBase" id="RU003815"/>
    </source>
</evidence>
<dbReference type="GO" id="GO:0006412">
    <property type="term" value="P:translation"/>
    <property type="evidence" value="ECO:0007669"/>
    <property type="project" value="UniProtKB-UniRule"/>
</dbReference>
<dbReference type="InterPro" id="IPR014721">
    <property type="entry name" value="Ribsml_uS5_D2-typ_fold_subgr"/>
</dbReference>
<dbReference type="PROSITE" id="PS00360">
    <property type="entry name" value="RIBOSOMAL_S9"/>
    <property type="match status" value="1"/>
</dbReference>
<dbReference type="Pfam" id="PF00380">
    <property type="entry name" value="Ribosomal_S9"/>
    <property type="match status" value="1"/>
</dbReference>
<dbReference type="GO" id="GO:0022627">
    <property type="term" value="C:cytosolic small ribosomal subunit"/>
    <property type="evidence" value="ECO:0007669"/>
    <property type="project" value="TreeGrafter"/>
</dbReference>
<evidence type="ECO:0000313" key="8">
    <source>
        <dbReference type="EMBL" id="OGE79789.1"/>
    </source>
</evidence>
<dbReference type="InterPro" id="IPR023035">
    <property type="entry name" value="Ribosomal_uS9_bac/plastid"/>
</dbReference>
<evidence type="ECO:0000256" key="1">
    <source>
        <dbReference type="ARBA" id="ARBA00005251"/>
    </source>
</evidence>
<dbReference type="Gene3D" id="3.30.230.10">
    <property type="match status" value="1"/>
</dbReference>
<keyword evidence="3 5" id="KW-0687">Ribonucleoprotein</keyword>
<protein>
    <recommendedName>
        <fullName evidence="4 5">Small ribosomal subunit protein uS9</fullName>
    </recommendedName>
</protein>
<comment type="caution">
    <text evidence="8">The sequence shown here is derived from an EMBL/GenBank/DDBJ whole genome shotgun (WGS) entry which is preliminary data.</text>
</comment>
<feature type="region of interest" description="Disordered" evidence="7">
    <location>
        <begin position="117"/>
        <end position="142"/>
    </location>
</feature>
<dbReference type="InterPro" id="IPR020574">
    <property type="entry name" value="Ribosomal_uS9_CS"/>
</dbReference>
<dbReference type="AlphaFoldDB" id="A0A1F5NQ22"/>
<keyword evidence="2 5" id="KW-0689">Ribosomal protein</keyword>
<dbReference type="NCBIfam" id="NF001099">
    <property type="entry name" value="PRK00132.1"/>
    <property type="match status" value="1"/>
</dbReference>